<dbReference type="Pfam" id="PF14542">
    <property type="entry name" value="Acetyltransf_CG"/>
    <property type="match status" value="1"/>
</dbReference>
<dbReference type="InterPro" id="IPR031165">
    <property type="entry name" value="GNAT_YJDJ"/>
</dbReference>
<dbReference type="PANTHER" id="PTHR31435">
    <property type="entry name" value="PROTEIN NATD1"/>
    <property type="match status" value="1"/>
</dbReference>
<protein>
    <submittedName>
        <fullName evidence="2">GNAT family N-acetyltransferase</fullName>
    </submittedName>
</protein>
<evidence type="ECO:0000313" key="3">
    <source>
        <dbReference type="Proteomes" id="UP001501207"/>
    </source>
</evidence>
<organism evidence="2 3">
    <name type="scientific">Compostibacter hankyongensis</name>
    <dbReference type="NCBI Taxonomy" id="1007089"/>
    <lineage>
        <taxon>Bacteria</taxon>
        <taxon>Pseudomonadati</taxon>
        <taxon>Bacteroidota</taxon>
        <taxon>Chitinophagia</taxon>
        <taxon>Chitinophagales</taxon>
        <taxon>Chitinophagaceae</taxon>
        <taxon>Compostibacter</taxon>
    </lineage>
</organism>
<keyword evidence="3" id="KW-1185">Reference proteome</keyword>
<feature type="domain" description="N-acetyltransferase" evidence="1">
    <location>
        <begin position="11"/>
        <end position="96"/>
    </location>
</feature>
<dbReference type="EMBL" id="BAABFN010000002">
    <property type="protein sequence ID" value="GAA4306991.1"/>
    <property type="molecule type" value="Genomic_DNA"/>
</dbReference>
<evidence type="ECO:0000259" key="1">
    <source>
        <dbReference type="PROSITE" id="PS51729"/>
    </source>
</evidence>
<comment type="caution">
    <text evidence="2">The sequence shown here is derived from an EMBL/GenBank/DDBJ whole genome shotgun (WGS) entry which is preliminary data.</text>
</comment>
<dbReference type="InterPro" id="IPR045057">
    <property type="entry name" value="Gcn5-rel_NAT"/>
</dbReference>
<dbReference type="SUPFAM" id="SSF55729">
    <property type="entry name" value="Acyl-CoA N-acyltransferases (Nat)"/>
    <property type="match status" value="1"/>
</dbReference>
<proteinExistence type="predicted"/>
<dbReference type="RefSeq" id="WP_344977383.1">
    <property type="nucleotide sequence ID" value="NZ_BAABFN010000002.1"/>
</dbReference>
<evidence type="ECO:0000313" key="2">
    <source>
        <dbReference type="EMBL" id="GAA4306991.1"/>
    </source>
</evidence>
<dbReference type="Proteomes" id="UP001501207">
    <property type="component" value="Unassembled WGS sequence"/>
</dbReference>
<sequence>MKAELENIPLVDNTTGSRFELTVDHYTGFITYRLQGDKIYLLHTEVPEQLSGKGAGAALVEKTLRYIEAHHLKLIPYCPFVIAYLKRHPEWQRLLDAGTKIP</sequence>
<dbReference type="InterPro" id="IPR016181">
    <property type="entry name" value="Acyl_CoA_acyltransferase"/>
</dbReference>
<dbReference type="PROSITE" id="PS51729">
    <property type="entry name" value="GNAT_YJDJ"/>
    <property type="match status" value="1"/>
</dbReference>
<name>A0ABP8FM14_9BACT</name>
<dbReference type="Gene3D" id="3.40.630.30">
    <property type="match status" value="1"/>
</dbReference>
<accession>A0ABP8FM14</accession>
<gene>
    <name evidence="2" type="ORF">GCM10023143_13220</name>
</gene>
<dbReference type="PANTHER" id="PTHR31435:SF10">
    <property type="entry name" value="BSR4717 PROTEIN"/>
    <property type="match status" value="1"/>
</dbReference>
<reference evidence="3" key="1">
    <citation type="journal article" date="2019" name="Int. J. Syst. Evol. Microbiol.">
        <title>The Global Catalogue of Microorganisms (GCM) 10K type strain sequencing project: providing services to taxonomists for standard genome sequencing and annotation.</title>
        <authorList>
            <consortium name="The Broad Institute Genomics Platform"/>
            <consortium name="The Broad Institute Genome Sequencing Center for Infectious Disease"/>
            <person name="Wu L."/>
            <person name="Ma J."/>
        </authorList>
    </citation>
    <scope>NUCLEOTIDE SEQUENCE [LARGE SCALE GENOMIC DNA]</scope>
    <source>
        <strain evidence="3">JCM 17664</strain>
    </source>
</reference>